<protein>
    <submittedName>
        <fullName evidence="2">Replication protein A2</fullName>
    </submittedName>
</protein>
<evidence type="ECO:0000313" key="3">
    <source>
        <dbReference type="Proteomes" id="UP001363151"/>
    </source>
</evidence>
<accession>A0ABR1FYF3</accession>
<evidence type="ECO:0000313" key="2">
    <source>
        <dbReference type="EMBL" id="KAK7241305.1"/>
    </source>
</evidence>
<dbReference type="Gene3D" id="1.10.10.10">
    <property type="entry name" value="Winged helix-like DNA-binding domain superfamily/Winged helix DNA-binding domain"/>
    <property type="match status" value="1"/>
</dbReference>
<keyword evidence="3" id="KW-1185">Reference proteome</keyword>
<dbReference type="EMBL" id="JBBJCI010000203">
    <property type="protein sequence ID" value="KAK7241305.1"/>
    <property type="molecule type" value="Genomic_DNA"/>
</dbReference>
<gene>
    <name evidence="2" type="primary">RPA2</name>
    <name evidence="2" type="ORF">SO694_00050138</name>
</gene>
<dbReference type="Proteomes" id="UP001363151">
    <property type="component" value="Unassembled WGS sequence"/>
</dbReference>
<dbReference type="InterPro" id="IPR014892">
    <property type="entry name" value="RPA_C"/>
</dbReference>
<feature type="domain" description="Replication protein A C-terminal" evidence="1">
    <location>
        <begin position="55"/>
        <end position="107"/>
    </location>
</feature>
<name>A0ABR1FYF3_AURAN</name>
<comment type="caution">
    <text evidence="2">The sequence shown here is derived from an EMBL/GenBank/DDBJ whole genome shotgun (WGS) entry which is preliminary data.</text>
</comment>
<dbReference type="Pfam" id="PF08784">
    <property type="entry name" value="RPA_C"/>
    <property type="match status" value="1"/>
</dbReference>
<proteinExistence type="predicted"/>
<organism evidence="2 3">
    <name type="scientific">Aureococcus anophagefferens</name>
    <name type="common">Harmful bloom alga</name>
    <dbReference type="NCBI Taxonomy" id="44056"/>
    <lineage>
        <taxon>Eukaryota</taxon>
        <taxon>Sar</taxon>
        <taxon>Stramenopiles</taxon>
        <taxon>Ochrophyta</taxon>
        <taxon>Pelagophyceae</taxon>
        <taxon>Pelagomonadales</taxon>
        <taxon>Pelagomonadaceae</taxon>
        <taxon>Aureococcus</taxon>
    </lineage>
</organism>
<evidence type="ECO:0000259" key="1">
    <source>
        <dbReference type="Pfam" id="PF08784"/>
    </source>
</evidence>
<dbReference type="InterPro" id="IPR036388">
    <property type="entry name" value="WH-like_DNA-bd_sf"/>
</dbReference>
<reference evidence="2 3" key="1">
    <citation type="submission" date="2024-03" db="EMBL/GenBank/DDBJ databases">
        <title>Aureococcus anophagefferens CCMP1851 and Kratosvirus quantuckense: Draft genome of a second virus-susceptible host strain in the model system.</title>
        <authorList>
            <person name="Chase E."/>
            <person name="Truchon A.R."/>
            <person name="Schepens W."/>
            <person name="Wilhelm S.W."/>
        </authorList>
    </citation>
    <scope>NUCLEOTIDE SEQUENCE [LARGE SCALE GENOMIC DNA]</scope>
    <source>
        <strain evidence="2 3">CCMP1851</strain>
    </source>
</reference>
<sequence length="158" mass="17246">MLALRALVLRGRAKASLPKSLAIRKLVMSGDLSGRAKASLSTNLFFARLFSGTTAEVVNQIKVFNFYTTEGTGDEGCNVNFVARSLAMDLDQVKQIVEFFCFTGYLYPVGICDWTAPIDDDHHKSVAVVPLPDPPAAAPSLLPDPVFFLVLTFWLGAY</sequence>